<comment type="subunit">
    <text evidence="3 8">Homodimer.</text>
</comment>
<feature type="binding site" evidence="8">
    <location>
        <position position="237"/>
    </location>
    <ligand>
        <name>pyridoxal 5'-phosphate</name>
        <dbReference type="ChEBI" id="CHEBI:597326"/>
    </ligand>
</feature>
<feature type="domain" description="Aminotransferase class I/classII large" evidence="9">
    <location>
        <begin position="43"/>
        <end position="379"/>
    </location>
</feature>
<evidence type="ECO:0000256" key="6">
    <source>
        <dbReference type="ARBA" id="ARBA00022898"/>
    </source>
</evidence>
<comment type="function">
    <text evidence="8">Catalyzes the decarboxylative condensation of pimeloyl-[acyl-carrier protein] and L-alanine to produce 8-amino-7-oxononanoate (AON), [acyl-carrier protein], and carbon dioxide.</text>
</comment>
<evidence type="ECO:0000313" key="11">
    <source>
        <dbReference type="Proteomes" id="UP001198034"/>
    </source>
</evidence>
<evidence type="ECO:0000256" key="4">
    <source>
        <dbReference type="ARBA" id="ARBA00022679"/>
    </source>
</evidence>
<dbReference type="GO" id="GO:0008710">
    <property type="term" value="F:8-amino-7-oxononanoate synthase activity"/>
    <property type="evidence" value="ECO:0007669"/>
    <property type="project" value="UniProtKB-EC"/>
</dbReference>
<evidence type="ECO:0000313" key="10">
    <source>
        <dbReference type="EMBL" id="MCB5195818.1"/>
    </source>
</evidence>
<protein>
    <recommendedName>
        <fullName evidence="8">8-amino-7-oxononanoate synthase</fullName>
        <shortName evidence="8">AONS</shortName>
        <ecNumber evidence="8">2.3.1.47</ecNumber>
    </recommendedName>
    <alternativeName>
        <fullName evidence="8">7-keto-8-amino-pelargonic acid synthase</fullName>
        <shortName evidence="8">7-KAP synthase</shortName>
        <shortName evidence="8">KAPA synthase</shortName>
    </alternativeName>
    <alternativeName>
        <fullName evidence="8">8-amino-7-ketopelargonate synthase</fullName>
    </alternativeName>
</protein>
<organism evidence="10 11">
    <name type="scientific">Deefgea salmonis</name>
    <dbReference type="NCBI Taxonomy" id="2875502"/>
    <lineage>
        <taxon>Bacteria</taxon>
        <taxon>Pseudomonadati</taxon>
        <taxon>Pseudomonadota</taxon>
        <taxon>Betaproteobacteria</taxon>
        <taxon>Neisseriales</taxon>
        <taxon>Chitinibacteraceae</taxon>
        <taxon>Deefgea</taxon>
    </lineage>
</organism>
<keyword evidence="5 8" id="KW-0093">Biotin biosynthesis</keyword>
<dbReference type="SUPFAM" id="SSF53383">
    <property type="entry name" value="PLP-dependent transferases"/>
    <property type="match status" value="1"/>
</dbReference>
<dbReference type="RefSeq" id="WP_226763601.1">
    <property type="nucleotide sequence ID" value="NZ_JAJAWG010000002.1"/>
</dbReference>
<feature type="binding site" evidence="8">
    <location>
        <begin position="111"/>
        <end position="112"/>
    </location>
    <ligand>
        <name>pyridoxal 5'-phosphate</name>
        <dbReference type="ChEBI" id="CHEBI:597326"/>
    </ligand>
</feature>
<comment type="similarity">
    <text evidence="8">Belongs to the class-II pyridoxal-phosphate-dependent aminotransferase family. BioF subfamily.</text>
</comment>
<feature type="binding site" evidence="8">
    <location>
        <position position="182"/>
    </location>
    <ligand>
        <name>pyridoxal 5'-phosphate</name>
        <dbReference type="ChEBI" id="CHEBI:597326"/>
    </ligand>
</feature>
<comment type="pathway">
    <text evidence="2 8">Cofactor biosynthesis; biotin biosynthesis.</text>
</comment>
<dbReference type="Gene3D" id="3.40.640.10">
    <property type="entry name" value="Type I PLP-dependent aspartate aminotransferase-like (Major domain)"/>
    <property type="match status" value="1"/>
</dbReference>
<keyword evidence="10" id="KW-0012">Acyltransferase</keyword>
<dbReference type="Pfam" id="PF00155">
    <property type="entry name" value="Aminotran_1_2"/>
    <property type="match status" value="1"/>
</dbReference>
<feature type="modified residue" description="N6-(pyridoxal phosphate)lysine" evidence="8">
    <location>
        <position position="240"/>
    </location>
</feature>
<dbReference type="InterPro" id="IPR050087">
    <property type="entry name" value="AON_synthase_class-II"/>
</dbReference>
<proteinExistence type="inferred from homology"/>
<keyword evidence="11" id="KW-1185">Reference proteome</keyword>
<evidence type="ECO:0000259" key="9">
    <source>
        <dbReference type="Pfam" id="PF00155"/>
    </source>
</evidence>
<dbReference type="Proteomes" id="UP001198034">
    <property type="component" value="Unassembled WGS sequence"/>
</dbReference>
<dbReference type="InterPro" id="IPR015421">
    <property type="entry name" value="PyrdxlP-dep_Trfase_major"/>
</dbReference>
<feature type="binding site" evidence="8">
    <location>
        <position position="353"/>
    </location>
    <ligand>
        <name>substrate</name>
    </ligand>
</feature>
<evidence type="ECO:0000256" key="2">
    <source>
        <dbReference type="ARBA" id="ARBA00004746"/>
    </source>
</evidence>
<dbReference type="InterPro" id="IPR015422">
    <property type="entry name" value="PyrdxlP-dep_Trfase_small"/>
</dbReference>
<comment type="catalytic activity">
    <reaction evidence="7 8">
        <text>6-carboxyhexanoyl-[ACP] + L-alanine + H(+) = (8S)-8-amino-7-oxononanoate + holo-[ACP] + CO2</text>
        <dbReference type="Rhea" id="RHEA:42288"/>
        <dbReference type="Rhea" id="RHEA-COMP:9685"/>
        <dbReference type="Rhea" id="RHEA-COMP:9955"/>
        <dbReference type="ChEBI" id="CHEBI:15378"/>
        <dbReference type="ChEBI" id="CHEBI:16526"/>
        <dbReference type="ChEBI" id="CHEBI:57972"/>
        <dbReference type="ChEBI" id="CHEBI:64479"/>
        <dbReference type="ChEBI" id="CHEBI:78846"/>
        <dbReference type="ChEBI" id="CHEBI:149468"/>
        <dbReference type="EC" id="2.3.1.47"/>
    </reaction>
</comment>
<gene>
    <name evidence="8 10" type="primary">bioF</name>
    <name evidence="10" type="ORF">LG219_05885</name>
</gene>
<sequence>MAQILWFSQLAESLAERQAAHLYRFRRVLTSAQGPQVELAGQKLCNFCSNDYLGLANHPQLIAAAQAGAARWGVGSGASHLVAGHFAVEQQLEERLAAWANKPAAITLSTGYMANLAVITGLMSRGDAIFADKLNHASLNDAMVLSRADVKRFAHGDLPALARQLAASKAARKMIVVDAVFSMDGDIAPLAEMLKLAEQYDALLYVDDAHGFGVLGNGRGTLAELGLSSPRIIYMATLGKAAGVAGAYIAAEQVVIDYLINTAKPYIYTTAAPPLIAAAMHASLDLIAQDVARRVRLQQHIAYFRQRLAGACTLLPSKTAIQPIILPSSEIAVQVSAALFAAGFWVAAIRPPTVITPRLRVVLSAAHTHEEVAALCEQLLRILAALPAVDSTPTTDSDGIDLSEID</sequence>
<dbReference type="PANTHER" id="PTHR13693:SF100">
    <property type="entry name" value="8-AMINO-7-OXONONANOATE SYNTHASE"/>
    <property type="match status" value="1"/>
</dbReference>
<evidence type="ECO:0000256" key="7">
    <source>
        <dbReference type="ARBA" id="ARBA00047715"/>
    </source>
</evidence>
<dbReference type="EC" id="2.3.1.47" evidence="8"/>
<evidence type="ECO:0000256" key="1">
    <source>
        <dbReference type="ARBA" id="ARBA00001933"/>
    </source>
</evidence>
<feature type="binding site" evidence="8">
    <location>
        <position position="210"/>
    </location>
    <ligand>
        <name>pyridoxal 5'-phosphate</name>
        <dbReference type="ChEBI" id="CHEBI:597326"/>
    </ligand>
</feature>
<accession>A0ABS8BJD3</accession>
<evidence type="ECO:0000256" key="5">
    <source>
        <dbReference type="ARBA" id="ARBA00022756"/>
    </source>
</evidence>
<feature type="binding site" evidence="8">
    <location>
        <position position="136"/>
    </location>
    <ligand>
        <name>substrate</name>
    </ligand>
</feature>
<keyword evidence="6 8" id="KW-0663">Pyridoxal phosphate</keyword>
<dbReference type="InterPro" id="IPR022834">
    <property type="entry name" value="AONS_Proteobacteria"/>
</dbReference>
<comment type="cofactor">
    <cofactor evidence="1 8">
        <name>pyridoxal 5'-phosphate</name>
        <dbReference type="ChEBI" id="CHEBI:597326"/>
    </cofactor>
</comment>
<evidence type="ECO:0000256" key="3">
    <source>
        <dbReference type="ARBA" id="ARBA00011738"/>
    </source>
</evidence>
<reference evidence="10 11" key="1">
    <citation type="submission" date="2021-10" db="EMBL/GenBank/DDBJ databases">
        <authorList>
            <person name="Chen M."/>
        </authorList>
    </citation>
    <scope>NUCLEOTIDE SEQUENCE [LARGE SCALE GENOMIC DNA]</scope>
    <source>
        <strain evidence="10 11">H3-26</strain>
    </source>
</reference>
<dbReference type="InterPro" id="IPR004839">
    <property type="entry name" value="Aminotransferase_I/II_large"/>
</dbReference>
<dbReference type="HAMAP" id="MF_01693">
    <property type="entry name" value="BioF_aminotrans_2"/>
    <property type="match status" value="1"/>
</dbReference>
<keyword evidence="4 8" id="KW-0808">Transferase</keyword>
<dbReference type="InterPro" id="IPR004723">
    <property type="entry name" value="AONS_Archaea/Proteobacteria"/>
</dbReference>
<name>A0ABS8BJD3_9NEIS</name>
<dbReference type="NCBIfam" id="TIGR00858">
    <property type="entry name" value="bioF"/>
    <property type="match status" value="1"/>
</dbReference>
<dbReference type="Gene3D" id="3.90.1150.10">
    <property type="entry name" value="Aspartate Aminotransferase, domain 1"/>
    <property type="match status" value="1"/>
</dbReference>
<feature type="binding site" evidence="8">
    <location>
        <position position="24"/>
    </location>
    <ligand>
        <name>substrate</name>
    </ligand>
</feature>
<evidence type="ECO:0000256" key="8">
    <source>
        <dbReference type="HAMAP-Rule" id="MF_01693"/>
    </source>
</evidence>
<dbReference type="InterPro" id="IPR015424">
    <property type="entry name" value="PyrdxlP-dep_Trfase"/>
</dbReference>
<dbReference type="EMBL" id="JAJAWG010000002">
    <property type="protein sequence ID" value="MCB5195818.1"/>
    <property type="molecule type" value="Genomic_DNA"/>
</dbReference>
<dbReference type="PANTHER" id="PTHR13693">
    <property type="entry name" value="CLASS II AMINOTRANSFERASE/8-AMINO-7-OXONONANOATE SYNTHASE"/>
    <property type="match status" value="1"/>
</dbReference>
<comment type="caution">
    <text evidence="10">The sequence shown here is derived from an EMBL/GenBank/DDBJ whole genome shotgun (WGS) entry which is preliminary data.</text>
</comment>